<dbReference type="AlphaFoldDB" id="A0A2T6ZQ79"/>
<protein>
    <submittedName>
        <fullName evidence="2">Uncharacterized protein</fullName>
    </submittedName>
</protein>
<organism evidence="2 3">
    <name type="scientific">Tuber borchii</name>
    <name type="common">White truffle</name>
    <dbReference type="NCBI Taxonomy" id="42251"/>
    <lineage>
        <taxon>Eukaryota</taxon>
        <taxon>Fungi</taxon>
        <taxon>Dikarya</taxon>
        <taxon>Ascomycota</taxon>
        <taxon>Pezizomycotina</taxon>
        <taxon>Pezizomycetes</taxon>
        <taxon>Pezizales</taxon>
        <taxon>Tuberaceae</taxon>
        <taxon>Tuber</taxon>
    </lineage>
</organism>
<evidence type="ECO:0000313" key="2">
    <source>
        <dbReference type="EMBL" id="PUU77643.1"/>
    </source>
</evidence>
<feature type="compositionally biased region" description="Polar residues" evidence="1">
    <location>
        <begin position="1"/>
        <end position="19"/>
    </location>
</feature>
<keyword evidence="3" id="KW-1185">Reference proteome</keyword>
<dbReference type="EMBL" id="NESQ01000147">
    <property type="protein sequence ID" value="PUU77643.1"/>
    <property type="molecule type" value="Genomic_DNA"/>
</dbReference>
<dbReference type="Proteomes" id="UP000244722">
    <property type="component" value="Unassembled WGS sequence"/>
</dbReference>
<proteinExistence type="predicted"/>
<name>A0A2T6ZQ79_TUBBO</name>
<gene>
    <name evidence="2" type="ORF">B9Z19DRAFT_1145292</name>
</gene>
<evidence type="ECO:0000313" key="3">
    <source>
        <dbReference type="Proteomes" id="UP000244722"/>
    </source>
</evidence>
<feature type="region of interest" description="Disordered" evidence="1">
    <location>
        <begin position="1"/>
        <end position="45"/>
    </location>
</feature>
<accession>A0A2T6ZQ79</accession>
<comment type="caution">
    <text evidence="2">The sequence shown here is derived from an EMBL/GenBank/DDBJ whole genome shotgun (WGS) entry which is preliminary data.</text>
</comment>
<feature type="compositionally biased region" description="Acidic residues" evidence="1">
    <location>
        <begin position="21"/>
        <end position="36"/>
    </location>
</feature>
<reference evidence="2 3" key="1">
    <citation type="submission" date="2017-04" db="EMBL/GenBank/DDBJ databases">
        <title>Draft genome sequence of Tuber borchii Vittad., a whitish edible truffle.</title>
        <authorList>
            <consortium name="DOE Joint Genome Institute"/>
            <person name="Murat C."/>
            <person name="Kuo A."/>
            <person name="Barry K.W."/>
            <person name="Clum A."/>
            <person name="Dockter R.B."/>
            <person name="Fauchery L."/>
            <person name="Iotti M."/>
            <person name="Kohler A."/>
            <person name="Labutti K."/>
            <person name="Lindquist E.A."/>
            <person name="Lipzen A."/>
            <person name="Ohm R.A."/>
            <person name="Wang M."/>
            <person name="Grigoriev I.V."/>
            <person name="Zambonelli A."/>
            <person name="Martin F.M."/>
        </authorList>
    </citation>
    <scope>NUCLEOTIDE SEQUENCE [LARGE SCALE GENOMIC DNA]</scope>
    <source>
        <strain evidence="2 3">Tbo3840</strain>
    </source>
</reference>
<evidence type="ECO:0000256" key="1">
    <source>
        <dbReference type="SAM" id="MobiDB-lite"/>
    </source>
</evidence>
<sequence length="215" mass="25130">MSTLPVTSKALSTETNTTIQDDQDSQDDQDYQDEEQSLPQLPPPKDPIAPRWCFLQTLRTQCYTFHMELFRRKDLIKDYMVEIDERKAWCAELGLKVPPGYQVNSMQQLFVDIMQLLDISDCFLALQLAPGYEQWYELYTINTLVTDYVGYEDWKEPCAEFTDMEEWGRLAFEVYKEAREALSKITVLVFIIEHLAKYEGVELRLGSVWPPECVV</sequence>